<keyword evidence="2" id="KW-0418">Kinase</keyword>
<protein>
    <submittedName>
        <fullName evidence="2">Two component sensor histidine kinase</fullName>
    </submittedName>
</protein>
<keyword evidence="3" id="KW-1185">Reference proteome</keyword>
<keyword evidence="2" id="KW-0808">Transferase</keyword>
<keyword evidence="1" id="KW-0812">Transmembrane</keyword>
<keyword evidence="1" id="KW-1133">Transmembrane helix</keyword>
<organism evidence="2 3">
    <name type="scientific">Bradyrhizobium lupini HPC(L)</name>
    <dbReference type="NCBI Taxonomy" id="1229491"/>
    <lineage>
        <taxon>Bacteria</taxon>
        <taxon>Pseudomonadati</taxon>
        <taxon>Pseudomonadota</taxon>
        <taxon>Alphaproteobacteria</taxon>
        <taxon>Hyphomicrobiales</taxon>
        <taxon>Nitrobacteraceae</taxon>
        <taxon>Bradyrhizobium</taxon>
    </lineage>
</organism>
<accession>A0ABP2RMY1</accession>
<comment type="caution">
    <text evidence="2">The sequence shown here is derived from an EMBL/GenBank/DDBJ whole genome shotgun (WGS) entry which is preliminary data.</text>
</comment>
<dbReference type="GO" id="GO:0016301">
    <property type="term" value="F:kinase activity"/>
    <property type="evidence" value="ECO:0007669"/>
    <property type="project" value="UniProtKB-KW"/>
</dbReference>
<evidence type="ECO:0000313" key="3">
    <source>
        <dbReference type="Proteomes" id="UP000017668"/>
    </source>
</evidence>
<keyword evidence="1" id="KW-0472">Membrane</keyword>
<proteinExistence type="predicted"/>
<evidence type="ECO:0000313" key="2">
    <source>
        <dbReference type="EMBL" id="EKJ93679.1"/>
    </source>
</evidence>
<dbReference type="EMBL" id="AMQQ01000036">
    <property type="protein sequence ID" value="EKJ93679.1"/>
    <property type="molecule type" value="Genomic_DNA"/>
</dbReference>
<name>A0ABP2RMY1_RHILU</name>
<sequence>MKPWRLRLRTMTAITITTMLIFAVALVYFGVSWYADNIQERMIAQLSPDAPRPSRI</sequence>
<gene>
    <name evidence="2" type="ORF">C241_23310</name>
</gene>
<evidence type="ECO:0000256" key="1">
    <source>
        <dbReference type="SAM" id="Phobius"/>
    </source>
</evidence>
<reference evidence="2 3" key="1">
    <citation type="journal article" date="2013" name="Genome Announc.">
        <title>Genome Sequence of Rhizobium lupini HPC(L) Isolated from Saline Desert Soil, Kutch (Gujarat).</title>
        <authorList>
            <person name="Agarwal L."/>
            <person name="Purohit H.J."/>
        </authorList>
    </citation>
    <scope>NUCLEOTIDE SEQUENCE [LARGE SCALE GENOMIC DNA]</scope>
    <source>
        <strain evidence="3">HPC(L)</strain>
    </source>
</reference>
<dbReference type="Proteomes" id="UP000017668">
    <property type="component" value="Unassembled WGS sequence"/>
</dbReference>
<feature type="transmembrane region" description="Helical" evidence="1">
    <location>
        <begin position="12"/>
        <end position="35"/>
    </location>
</feature>